<dbReference type="RefSeq" id="WP_013766109.1">
    <property type="nucleotide sequence ID" value="NC_015510.1"/>
</dbReference>
<dbReference type="Gene3D" id="3.40.50.2300">
    <property type="match status" value="1"/>
</dbReference>
<organism evidence="2 3">
    <name type="scientific">Haliscomenobacter hydrossis (strain ATCC 27775 / DSM 1100 / LMG 10767 / O)</name>
    <dbReference type="NCBI Taxonomy" id="760192"/>
    <lineage>
        <taxon>Bacteria</taxon>
        <taxon>Pseudomonadati</taxon>
        <taxon>Bacteroidota</taxon>
        <taxon>Saprospiria</taxon>
        <taxon>Saprospirales</taxon>
        <taxon>Haliscomenobacteraceae</taxon>
        <taxon>Haliscomenobacter</taxon>
    </lineage>
</organism>
<gene>
    <name evidence="2" type="ordered locus">Halhy_3718</name>
</gene>
<evidence type="ECO:0000259" key="1">
    <source>
        <dbReference type="Pfam" id="PF00072"/>
    </source>
</evidence>
<name>F4L000_HALH1</name>
<dbReference type="SUPFAM" id="SSF52172">
    <property type="entry name" value="CheY-like"/>
    <property type="match status" value="1"/>
</dbReference>
<accession>F4L000</accession>
<dbReference type="InterPro" id="IPR011006">
    <property type="entry name" value="CheY-like_superfamily"/>
</dbReference>
<dbReference type="OrthoDB" id="1419680at2"/>
<dbReference type="Pfam" id="PF00072">
    <property type="entry name" value="Response_reg"/>
    <property type="match status" value="1"/>
</dbReference>
<reference key="2">
    <citation type="submission" date="2011-04" db="EMBL/GenBank/DDBJ databases">
        <title>Complete sequence of chromosome of Haliscomenobacter hydrossis DSM 1100.</title>
        <authorList>
            <consortium name="US DOE Joint Genome Institute (JGI-PGF)"/>
            <person name="Lucas S."/>
            <person name="Han J."/>
            <person name="Lapidus A."/>
            <person name="Bruce D."/>
            <person name="Goodwin L."/>
            <person name="Pitluck S."/>
            <person name="Peters L."/>
            <person name="Kyrpides N."/>
            <person name="Mavromatis K."/>
            <person name="Ivanova N."/>
            <person name="Ovchinnikova G."/>
            <person name="Pagani I."/>
            <person name="Daligault H."/>
            <person name="Detter J.C."/>
            <person name="Han C."/>
            <person name="Land M."/>
            <person name="Hauser L."/>
            <person name="Markowitz V."/>
            <person name="Cheng J.-F."/>
            <person name="Hugenholtz P."/>
            <person name="Woyke T."/>
            <person name="Wu D."/>
            <person name="Verbarg S."/>
            <person name="Frueling A."/>
            <person name="Brambilla E."/>
            <person name="Klenk H.-P."/>
            <person name="Eisen J.A."/>
        </authorList>
    </citation>
    <scope>NUCLEOTIDE SEQUENCE</scope>
    <source>
        <strain>DSM 1100</strain>
    </source>
</reference>
<evidence type="ECO:0000313" key="2">
    <source>
        <dbReference type="EMBL" id="AEE51570.1"/>
    </source>
</evidence>
<protein>
    <submittedName>
        <fullName evidence="2">Response regulator receiver</fullName>
    </submittedName>
</protein>
<evidence type="ECO:0000313" key="3">
    <source>
        <dbReference type="Proteomes" id="UP000008461"/>
    </source>
</evidence>
<dbReference type="eggNOG" id="COG2197">
    <property type="taxonomic scope" value="Bacteria"/>
</dbReference>
<dbReference type="EMBL" id="CP002691">
    <property type="protein sequence ID" value="AEE51570.1"/>
    <property type="molecule type" value="Genomic_DNA"/>
</dbReference>
<dbReference type="InterPro" id="IPR001789">
    <property type="entry name" value="Sig_transdc_resp-reg_receiver"/>
</dbReference>
<reference evidence="2 3" key="1">
    <citation type="journal article" date="2011" name="Stand. Genomic Sci.">
        <title>Complete genome sequence of Haliscomenobacter hydrossis type strain (O).</title>
        <authorList>
            <consortium name="US DOE Joint Genome Institute (JGI-PGF)"/>
            <person name="Daligault H."/>
            <person name="Lapidus A."/>
            <person name="Zeytun A."/>
            <person name="Nolan M."/>
            <person name="Lucas S."/>
            <person name="Del Rio T.G."/>
            <person name="Tice H."/>
            <person name="Cheng J.F."/>
            <person name="Tapia R."/>
            <person name="Han C."/>
            <person name="Goodwin L."/>
            <person name="Pitluck S."/>
            <person name="Liolios K."/>
            <person name="Pagani I."/>
            <person name="Ivanova N."/>
            <person name="Huntemann M."/>
            <person name="Mavromatis K."/>
            <person name="Mikhailova N."/>
            <person name="Pati A."/>
            <person name="Chen A."/>
            <person name="Palaniappan K."/>
            <person name="Land M."/>
            <person name="Hauser L."/>
            <person name="Brambilla E.M."/>
            <person name="Rohde M."/>
            <person name="Verbarg S."/>
            <person name="Goker M."/>
            <person name="Bristow J."/>
            <person name="Eisen J.A."/>
            <person name="Markowitz V."/>
            <person name="Hugenholtz P."/>
            <person name="Kyrpides N.C."/>
            <person name="Klenk H.P."/>
            <person name="Woyke T."/>
        </authorList>
    </citation>
    <scope>NUCLEOTIDE SEQUENCE [LARGE SCALE GENOMIC DNA]</scope>
    <source>
        <strain evidence="3">ATCC 27775 / DSM 1100 / LMG 10767 / O</strain>
    </source>
</reference>
<keyword evidence="3" id="KW-1185">Reference proteome</keyword>
<dbReference type="CDD" id="cd00156">
    <property type="entry name" value="REC"/>
    <property type="match status" value="1"/>
</dbReference>
<sequence length="666" mass="77985">MINDLILVTNSANSASSRKHFTDILNFGEYLELAIPAEWKAQPREFYLYITYSELEPKLAATQFKGIVIDLFLENSKSTDSNIAVDLAAFLRLCDIDLPIIIVSEKHLTSEKYGLDIDPRSYQILNDFKVGKFLTYDQAFNKELSVDDPQHFPIYKHIRGYKFNIAEFLKNFSVIPSDDRHQMTNEWGAIKLAFNAGYTLEDIGYNFPQNTYFKYLQKKFSLDFLTFAEREELLKEYSLPTTQNKINLSTFLKNKKILLVDDNAEKGWASVLEKIFDARIVSMSSIHDCLKIDHKEYASFDLVFLDLYMPNFHGNLKEKENSIKLLETFKIGFPQIPIIVFTASNKSWTLDEVLEKGADGMYVKESPEYAGNATYSRENFKNFFSTIANCLKRYKTLQPYWSNIDFIFQNFLPEIDDINAFKFKSRIKERLEMFFGLLKRGLEEKGFNSRKFYFSDNELAFITLWSILNEISQAYYEKSRPNIQIRDPKGNLISAHPSGTLIEYSPRHYKWSIKNQQDVFLEYVYFFEIEREKIVLHSNKNYYKLNCKSKSIFKFHRGKGTVLHQPSVPDVDYSRSLYVQIAFLLEKKITLLSPKKDRLQEKLSQLNEKRNKLFLTHGEEDSRFYNKTEKSKRSERSYEITPNGDIKELFELVGFLLTGKEIVLNI</sequence>
<dbReference type="AlphaFoldDB" id="F4L000"/>
<dbReference type="KEGG" id="hhy:Halhy_3718"/>
<dbReference type="GO" id="GO:0000160">
    <property type="term" value="P:phosphorelay signal transduction system"/>
    <property type="evidence" value="ECO:0007669"/>
    <property type="project" value="InterPro"/>
</dbReference>
<proteinExistence type="predicted"/>
<feature type="domain" description="Response regulatory" evidence="1">
    <location>
        <begin position="257"/>
        <end position="365"/>
    </location>
</feature>
<dbReference type="Proteomes" id="UP000008461">
    <property type="component" value="Chromosome"/>
</dbReference>
<dbReference type="HOGENOM" id="CLU_412043_0_0_10"/>
<dbReference type="STRING" id="760192.Halhy_3718"/>